<gene>
    <name evidence="2" type="ordered locus">B488_04400</name>
</gene>
<dbReference type="STRING" id="1215343.B488_04400"/>
<keyword evidence="3" id="KW-1185">Reference proteome</keyword>
<feature type="chain" id="PRO_5003941765" description="Lipoprotein" evidence="1">
    <location>
        <begin position="29"/>
        <end position="66"/>
    </location>
</feature>
<accession>L0ETZ6</accession>
<evidence type="ECO:0000256" key="1">
    <source>
        <dbReference type="SAM" id="SignalP"/>
    </source>
</evidence>
<dbReference type="PATRIC" id="fig|1215343.11.peg.450"/>
<evidence type="ECO:0000313" key="2">
    <source>
        <dbReference type="EMBL" id="AGA64432.1"/>
    </source>
</evidence>
<feature type="signal peptide" evidence="1">
    <location>
        <begin position="1"/>
        <end position="28"/>
    </location>
</feature>
<dbReference type="KEGG" id="lcc:B488_04400"/>
<reference evidence="2 3" key="1">
    <citation type="journal article" date="2012" name="Stand. Genomic Sci.">
        <title>Complete genome sequence of Liberibacter crescens BT-1.</title>
        <authorList>
            <person name="Leonard M.T."/>
            <person name="Fagen J.R."/>
            <person name="Davis-Richardson A.G."/>
            <person name="Davis M.J."/>
            <person name="Triplett E.W."/>
        </authorList>
    </citation>
    <scope>NUCLEOTIDE SEQUENCE [LARGE SCALE GENOMIC DNA]</scope>
    <source>
        <strain evidence="2 3">BT-1</strain>
    </source>
</reference>
<dbReference type="Proteomes" id="UP000010799">
    <property type="component" value="Chromosome"/>
</dbReference>
<dbReference type="RefSeq" id="WP_015272859.1">
    <property type="nucleotide sequence ID" value="NC_019907.1"/>
</dbReference>
<dbReference type="HOGENOM" id="CLU_2825935_0_0_5"/>
<sequence length="66" mass="7496">MKRVQFLSCIVMKFILAVVLSSCSLNKASNVYPTFSRPLKAANVQISDNEAIEMQKKFRALTHSYK</sequence>
<protein>
    <recommendedName>
        <fullName evidence="4">Lipoprotein</fullName>
    </recommendedName>
</protein>
<evidence type="ECO:0000313" key="3">
    <source>
        <dbReference type="Proteomes" id="UP000010799"/>
    </source>
</evidence>
<proteinExistence type="predicted"/>
<name>L0ETZ6_LIBCB</name>
<dbReference type="EMBL" id="CP003789">
    <property type="protein sequence ID" value="AGA64432.1"/>
    <property type="molecule type" value="Genomic_DNA"/>
</dbReference>
<dbReference type="AlphaFoldDB" id="L0ETZ6"/>
<keyword evidence="1" id="KW-0732">Signal</keyword>
<evidence type="ECO:0008006" key="4">
    <source>
        <dbReference type="Google" id="ProtNLM"/>
    </source>
</evidence>
<organism evidence="2 3">
    <name type="scientific">Liberibacter crescens (strain BT-1)</name>
    <dbReference type="NCBI Taxonomy" id="1215343"/>
    <lineage>
        <taxon>Bacteria</taxon>
        <taxon>Pseudomonadati</taxon>
        <taxon>Pseudomonadota</taxon>
        <taxon>Alphaproteobacteria</taxon>
        <taxon>Hyphomicrobiales</taxon>
        <taxon>Rhizobiaceae</taxon>
        <taxon>Liberibacter</taxon>
    </lineage>
</organism>